<dbReference type="AlphaFoldDB" id="A0A5K1K0W0"/>
<dbReference type="EMBL" id="LR727638">
    <property type="protein sequence ID" value="VWO99434.1"/>
    <property type="molecule type" value="Genomic_DNA"/>
</dbReference>
<gene>
    <name evidence="1" type="primary">I1RP25</name>
</gene>
<proteinExistence type="predicted"/>
<accession>A0A5K1K0W0</accession>
<sequence length="163" mass="18190">MRGIYYTARPIFTYIAVVKVLDPAIEECSINERLRHNLSSPSHTLPCEIIPCELLSLVMLFIGSLDSLDFSHRPNSFVLDVYHQIFELQGVEYLHPLQIAHLVGSFSVPDARLVAGKVYLIDFGQSRQLALGPGCHPPIVLPSSQVKKPAGVTMFDPYSFDVH</sequence>
<evidence type="ECO:0000313" key="1">
    <source>
        <dbReference type="EMBL" id="VWO99434.1"/>
    </source>
</evidence>
<reference evidence="1" key="1">
    <citation type="submission" date="2019-10" db="EMBL/GenBank/DDBJ databases">
        <authorList>
            <person name="Nor Muhammad N."/>
        </authorList>
    </citation>
    <scope>NUCLEOTIDE SEQUENCE</scope>
</reference>
<organism evidence="1">
    <name type="scientific">Ganoderma boninense</name>
    <dbReference type="NCBI Taxonomy" id="34458"/>
    <lineage>
        <taxon>Eukaryota</taxon>
        <taxon>Fungi</taxon>
        <taxon>Dikarya</taxon>
        <taxon>Basidiomycota</taxon>
        <taxon>Agaricomycotina</taxon>
        <taxon>Agaricomycetes</taxon>
        <taxon>Polyporales</taxon>
        <taxon>Polyporaceae</taxon>
        <taxon>Ganoderma</taxon>
    </lineage>
</organism>
<name>A0A5K1K0W0_9APHY</name>
<protein>
    <submittedName>
        <fullName evidence="1">Uncharacterized protein</fullName>
    </submittedName>
</protein>